<gene>
    <name evidence="1" type="ORF">PS928_02043</name>
</gene>
<reference evidence="1 2" key="1">
    <citation type="submission" date="2019-09" db="EMBL/GenBank/DDBJ databases">
        <authorList>
            <person name="Chandra G."/>
            <person name="Truman W A."/>
        </authorList>
    </citation>
    <scope>NUCLEOTIDE SEQUENCE [LARGE SCALE GENOMIC DNA]</scope>
    <source>
        <strain evidence="1">PS928</strain>
    </source>
</reference>
<sequence>MKAYQQPQIVAGFARVFGQVEEVTAAQRGLITLALGQPVIGTVPLQGLASELFAAAFVLDEHRVTIVFKLRAELGAEAALQQQTRPFQVIVPARDRAGAGAETQGKLADDRVVRHHAGVLLIRGCAQFGEPGLVVAEHQQMTVCRMLMMPGDAVLGAQALDELEVAFPVLRAVLALGTGADMEGKRIGLNAVALEHLSDDLRHGQVLENPLVVAELQVVQRRDQGQVITGQALAGLPHQYVFDTAMKAFAIKTELEKRGLAEQALQIEIRVFADQFHVDRIQGADGLDTVKGEDVEIVTNRGDVQRKMRRIGRLEHTLFLKQRGNEARCPNRPWSVHAKLAGTLTRRGKNECRKNPLITSEISVFQKYFILKEPKKAALQPGERPKK</sequence>
<dbReference type="Proteomes" id="UP000381378">
    <property type="component" value="Unassembled WGS sequence"/>
</dbReference>
<accession>A0A5E7T808</accession>
<evidence type="ECO:0000313" key="1">
    <source>
        <dbReference type="EMBL" id="VVP95241.1"/>
    </source>
</evidence>
<dbReference type="EMBL" id="CABVJF010000006">
    <property type="protein sequence ID" value="VVP95241.1"/>
    <property type="molecule type" value="Genomic_DNA"/>
</dbReference>
<dbReference type="AlphaFoldDB" id="A0A5E7T808"/>
<name>A0A5E7T808_PSEFL</name>
<organism evidence="1 2">
    <name type="scientific">Pseudomonas fluorescens</name>
    <dbReference type="NCBI Taxonomy" id="294"/>
    <lineage>
        <taxon>Bacteria</taxon>
        <taxon>Pseudomonadati</taxon>
        <taxon>Pseudomonadota</taxon>
        <taxon>Gammaproteobacteria</taxon>
        <taxon>Pseudomonadales</taxon>
        <taxon>Pseudomonadaceae</taxon>
        <taxon>Pseudomonas</taxon>
    </lineage>
</organism>
<proteinExistence type="predicted"/>
<evidence type="ECO:0000313" key="2">
    <source>
        <dbReference type="Proteomes" id="UP000381378"/>
    </source>
</evidence>
<protein>
    <submittedName>
        <fullName evidence="1">Uncharacterized protein</fullName>
    </submittedName>
</protein>